<protein>
    <submittedName>
        <fullName evidence="5">IST1-like protein</fullName>
    </submittedName>
</protein>
<feature type="compositionally biased region" description="Basic and acidic residues" evidence="2">
    <location>
        <begin position="742"/>
        <end position="753"/>
    </location>
</feature>
<feature type="compositionally biased region" description="Polar residues" evidence="2">
    <location>
        <begin position="660"/>
        <end position="670"/>
    </location>
</feature>
<dbReference type="Proteomes" id="UP000321393">
    <property type="component" value="Unassembled WGS sequence"/>
</dbReference>
<dbReference type="GO" id="GO:0003676">
    <property type="term" value="F:nucleic acid binding"/>
    <property type="evidence" value="ECO:0007669"/>
    <property type="project" value="InterPro"/>
</dbReference>
<dbReference type="PANTHER" id="PTHR12161:SF5">
    <property type="entry name" value="IST1 HOMOLOG"/>
    <property type="match status" value="1"/>
</dbReference>
<feature type="compositionally biased region" description="Polar residues" evidence="2">
    <location>
        <begin position="774"/>
        <end position="785"/>
    </location>
</feature>
<dbReference type="EMBL" id="SSTE01018442">
    <property type="protein sequence ID" value="KAA0039185.1"/>
    <property type="molecule type" value="Genomic_DNA"/>
</dbReference>
<dbReference type="InterPro" id="IPR000953">
    <property type="entry name" value="Chromo/chromo_shadow_dom"/>
</dbReference>
<gene>
    <name evidence="5" type="ORF">E5676_scaffold607G00160</name>
    <name evidence="4" type="ORF">E6C27_scaffold121G00910</name>
</gene>
<feature type="compositionally biased region" description="Basic and acidic residues" evidence="2">
    <location>
        <begin position="647"/>
        <end position="659"/>
    </location>
</feature>
<dbReference type="Pfam" id="PF24626">
    <property type="entry name" value="SH3_Tf2-1"/>
    <property type="match status" value="1"/>
</dbReference>
<organism evidence="5 7">
    <name type="scientific">Cucumis melo var. makuwa</name>
    <name type="common">Oriental melon</name>
    <dbReference type="NCBI Taxonomy" id="1194695"/>
    <lineage>
        <taxon>Eukaryota</taxon>
        <taxon>Viridiplantae</taxon>
        <taxon>Streptophyta</taxon>
        <taxon>Embryophyta</taxon>
        <taxon>Tracheophyta</taxon>
        <taxon>Spermatophyta</taxon>
        <taxon>Magnoliopsida</taxon>
        <taxon>eudicotyledons</taxon>
        <taxon>Gunneridae</taxon>
        <taxon>Pentapetalae</taxon>
        <taxon>rosids</taxon>
        <taxon>fabids</taxon>
        <taxon>Cucurbitales</taxon>
        <taxon>Cucurbitaceae</taxon>
        <taxon>Benincaseae</taxon>
        <taxon>Cucumis</taxon>
    </lineage>
</organism>
<evidence type="ECO:0000313" key="5">
    <source>
        <dbReference type="EMBL" id="TYK18457.1"/>
    </source>
</evidence>
<dbReference type="STRING" id="1194695.A0A5D3D4I0"/>
<sequence length="876" mass="98652">MAGTKLHRSTTYHPKSDGQIEVVNRGIETYLRCFCGERPKEWVKWLHWAEYWYNTTFQRSLGITPFQAVYGRLPPPLVYFGDQDTPSTALDEQLKERDVTLGALKEHLKFAQEKIKRSADQKRRDVEYEVGDMVFLKIRPYRQVSLRKRRNEKLAPKFFGPYNIIEKIGPVAYKLELPASSSIHPVFHVSQLKKLKGEHQVEVAELPYVTENHEWQEIPEEICGYQKNKVAGWDVLVKWKGLPRKETTWEDYDEIQQRYPELHLEDKVNLEKGLAYGLQFPGEATIHPVFHVSQLKRALSSIMLVESLLPQFTDVFKWKAVPEELLKQLWNIPFVREQFPEFFPEDKEALQLGLTTKLLFSGENPRGLLDDRFCPKLPETRNYMSKFQSECPLDLKEAISSVCFAAPRCADLTELIQVQMLFGAKYGKEFVSAATELMPNCGVNRQLIELLSVRAPSPEKKLKLLKEIAEEHDLDWNPAETEAEFNKSPEDLLNGFVGTSKLPLPQEKHNETSNTTTDLASGPQPDSDSELDMLDFPEVPKMSVCPQPTIDAGSAPSMILPPSVSPQPETDRASFKYSGIPESPPQNLHSRHGEVTLVRSVSPSNDQMNVSVGEDKQFLPFITPPSLSPSFSHRQTDLSPPSDPTTPEEKFDIKPRITEEINSPLPSVSRASEEQFGFKPRFDSEINSTPSSVSRTMCEVNADLSVDLQDVLAAAQAAAETAERAAAAARSAASLAKVRIDELTKKKNDKDPEISCENPFHGATASPAGHTETYKLNQQDSLGHHSSSMPYYSQDSSQEHHKLSRDPEVSDHSQLEPEKSSFDSSPGNSPSEHQTVAPHQPQRLPSMDDDPYFSYPNLFTSQKPNPGFDHSSAGGS</sequence>
<feature type="region of interest" description="Disordered" evidence="2">
    <location>
        <begin position="490"/>
        <end position="532"/>
    </location>
</feature>
<comment type="similarity">
    <text evidence="1">Belongs to the IST1 family.</text>
</comment>
<dbReference type="SUPFAM" id="SSF54160">
    <property type="entry name" value="Chromo domain-like"/>
    <property type="match status" value="1"/>
</dbReference>
<dbReference type="PANTHER" id="PTHR12161">
    <property type="entry name" value="IST1 FAMILY MEMBER"/>
    <property type="match status" value="1"/>
</dbReference>
<dbReference type="InterPro" id="IPR012337">
    <property type="entry name" value="RNaseH-like_sf"/>
</dbReference>
<evidence type="ECO:0000259" key="3">
    <source>
        <dbReference type="PROSITE" id="PS50013"/>
    </source>
</evidence>
<dbReference type="InterPro" id="IPR016197">
    <property type="entry name" value="Chromo-like_dom_sf"/>
</dbReference>
<dbReference type="InterPro" id="IPR036397">
    <property type="entry name" value="RNaseH_sf"/>
</dbReference>
<dbReference type="OrthoDB" id="29853at2759"/>
<evidence type="ECO:0000313" key="7">
    <source>
        <dbReference type="Proteomes" id="UP000321947"/>
    </source>
</evidence>
<dbReference type="Pfam" id="PF03398">
    <property type="entry name" value="Ist1"/>
    <property type="match status" value="1"/>
</dbReference>
<dbReference type="InterPro" id="IPR056924">
    <property type="entry name" value="SH3_Tf2-1"/>
</dbReference>
<reference evidence="6 7" key="1">
    <citation type="submission" date="2019-08" db="EMBL/GenBank/DDBJ databases">
        <title>Draft genome sequences of two oriental melons (Cucumis melo L. var makuwa).</title>
        <authorList>
            <person name="Kwon S.-Y."/>
        </authorList>
    </citation>
    <scope>NUCLEOTIDE SEQUENCE [LARGE SCALE GENOMIC DNA]</scope>
    <source>
        <strain evidence="7">cv. Chang Bougi</strain>
        <strain evidence="6">cv. SW 3</strain>
        <tissue evidence="5">Leaf</tissue>
    </source>
</reference>
<feature type="compositionally biased region" description="Basic and acidic residues" evidence="2">
    <location>
        <begin position="797"/>
        <end position="821"/>
    </location>
</feature>
<evidence type="ECO:0000256" key="1">
    <source>
        <dbReference type="ARBA" id="ARBA00005536"/>
    </source>
</evidence>
<dbReference type="Gene3D" id="1.20.1260.60">
    <property type="entry name" value="Vacuolar protein sorting-associated protein Ist1"/>
    <property type="match status" value="1"/>
</dbReference>
<feature type="compositionally biased region" description="Low complexity" evidence="2">
    <location>
        <begin position="822"/>
        <end position="831"/>
    </location>
</feature>
<dbReference type="Proteomes" id="UP000321947">
    <property type="component" value="Unassembled WGS sequence"/>
</dbReference>
<feature type="region of interest" description="Disordered" evidence="2">
    <location>
        <begin position="742"/>
        <end position="876"/>
    </location>
</feature>
<dbReference type="EMBL" id="SSTD01007883">
    <property type="protein sequence ID" value="TYK18457.1"/>
    <property type="molecule type" value="Genomic_DNA"/>
</dbReference>
<dbReference type="GO" id="GO:0015031">
    <property type="term" value="P:protein transport"/>
    <property type="evidence" value="ECO:0007669"/>
    <property type="project" value="InterPro"/>
</dbReference>
<dbReference type="InterPro" id="IPR042277">
    <property type="entry name" value="IST1-like"/>
</dbReference>
<feature type="region of interest" description="Disordered" evidence="2">
    <location>
        <begin position="623"/>
        <end position="674"/>
    </location>
</feature>
<dbReference type="PROSITE" id="PS50013">
    <property type="entry name" value="CHROMO_2"/>
    <property type="match status" value="1"/>
</dbReference>
<dbReference type="SUPFAM" id="SSF53098">
    <property type="entry name" value="Ribonuclease H-like"/>
    <property type="match status" value="1"/>
</dbReference>
<dbReference type="Gene3D" id="3.30.420.10">
    <property type="entry name" value="Ribonuclease H-like superfamily/Ribonuclease H"/>
    <property type="match status" value="1"/>
</dbReference>
<feature type="compositionally biased region" description="Low complexity" evidence="2">
    <location>
        <begin position="786"/>
        <end position="796"/>
    </location>
</feature>
<evidence type="ECO:0000313" key="4">
    <source>
        <dbReference type="EMBL" id="KAA0039185.1"/>
    </source>
</evidence>
<accession>A0A5D3D4I0</accession>
<dbReference type="Pfam" id="PF00385">
    <property type="entry name" value="Chromo"/>
    <property type="match status" value="1"/>
</dbReference>
<evidence type="ECO:0000256" key="2">
    <source>
        <dbReference type="SAM" id="MobiDB-lite"/>
    </source>
</evidence>
<name>A0A5D3D4I0_CUCMM</name>
<feature type="domain" description="Chromo" evidence="3">
    <location>
        <begin position="217"/>
        <end position="262"/>
    </location>
</feature>
<dbReference type="SMART" id="SM00298">
    <property type="entry name" value="CHROMO"/>
    <property type="match status" value="1"/>
</dbReference>
<proteinExistence type="inferred from homology"/>
<dbReference type="InterPro" id="IPR005061">
    <property type="entry name" value="Ist1"/>
</dbReference>
<evidence type="ECO:0000313" key="6">
    <source>
        <dbReference type="Proteomes" id="UP000321393"/>
    </source>
</evidence>
<dbReference type="AlphaFoldDB" id="A0A5D3D4I0"/>
<dbReference type="Gene3D" id="2.40.50.40">
    <property type="match status" value="1"/>
</dbReference>
<dbReference type="InterPro" id="IPR023780">
    <property type="entry name" value="Chromo_domain"/>
</dbReference>
<comment type="caution">
    <text evidence="5">The sequence shown here is derived from an EMBL/GenBank/DDBJ whole genome shotgun (WGS) entry which is preliminary data.</text>
</comment>